<dbReference type="AlphaFoldDB" id="A0A0P0RKE9"/>
<evidence type="ECO:0000313" key="3">
    <source>
        <dbReference type="Proteomes" id="UP000019146"/>
    </source>
</evidence>
<proteinExistence type="predicted"/>
<dbReference type="Proteomes" id="UP000019146">
    <property type="component" value="Chromosome 2"/>
</dbReference>
<sequence length="43" mass="4568">MQLRLSRVAGIACDGVSRVDEPAPGSGKKRKLASSAKELAERE</sequence>
<accession>A0A0P0RKE9</accession>
<reference evidence="2 3" key="1">
    <citation type="journal article" date="2014" name="Genome Announc.">
        <title>Draft Genome Sequence of the Haloacid-Degrading Burkholderia caribensis Strain MBA4.</title>
        <authorList>
            <person name="Pan Y."/>
            <person name="Kong K.F."/>
            <person name="Tsang J.S."/>
        </authorList>
    </citation>
    <scope>NUCLEOTIDE SEQUENCE [LARGE SCALE GENOMIC DNA]</scope>
    <source>
        <strain evidence="2 3">MBA4</strain>
    </source>
</reference>
<feature type="region of interest" description="Disordered" evidence="1">
    <location>
        <begin position="16"/>
        <end position="43"/>
    </location>
</feature>
<protein>
    <submittedName>
        <fullName evidence="2">Uncharacterized protein</fullName>
    </submittedName>
</protein>
<name>A0A0P0RKE9_9BURK</name>
<evidence type="ECO:0000313" key="2">
    <source>
        <dbReference type="EMBL" id="ALL69064.1"/>
    </source>
</evidence>
<dbReference type="EMBL" id="CP012747">
    <property type="protein sequence ID" value="ALL69064.1"/>
    <property type="molecule type" value="Genomic_DNA"/>
</dbReference>
<organism evidence="2 3">
    <name type="scientific">Paraburkholderia caribensis MBA4</name>
    <dbReference type="NCBI Taxonomy" id="1323664"/>
    <lineage>
        <taxon>Bacteria</taxon>
        <taxon>Pseudomonadati</taxon>
        <taxon>Pseudomonadota</taxon>
        <taxon>Betaproteobacteria</taxon>
        <taxon>Burkholderiales</taxon>
        <taxon>Burkholderiaceae</taxon>
        <taxon>Paraburkholderia</taxon>
    </lineage>
</organism>
<evidence type="ECO:0000256" key="1">
    <source>
        <dbReference type="SAM" id="MobiDB-lite"/>
    </source>
</evidence>
<gene>
    <name evidence="2" type="ORF">K788_0004722</name>
</gene>
<dbReference type="KEGG" id="bcai:K788_0004722"/>